<name>Q22MD0_TETTS</name>
<protein>
    <submittedName>
        <fullName evidence="3">Uncharacterized protein</fullName>
    </submittedName>
</protein>
<feature type="coiled-coil region" evidence="1">
    <location>
        <begin position="285"/>
        <end position="319"/>
    </location>
</feature>
<dbReference type="AlphaFoldDB" id="Q22MD0"/>
<proteinExistence type="predicted"/>
<keyword evidence="4" id="KW-1185">Reference proteome</keyword>
<evidence type="ECO:0000313" key="4">
    <source>
        <dbReference type="Proteomes" id="UP000009168"/>
    </source>
</evidence>
<evidence type="ECO:0000256" key="2">
    <source>
        <dbReference type="SAM" id="MobiDB-lite"/>
    </source>
</evidence>
<dbReference type="KEGG" id="tet:TTHERM_00036890"/>
<organism evidence="3 4">
    <name type="scientific">Tetrahymena thermophila (strain SB210)</name>
    <dbReference type="NCBI Taxonomy" id="312017"/>
    <lineage>
        <taxon>Eukaryota</taxon>
        <taxon>Sar</taxon>
        <taxon>Alveolata</taxon>
        <taxon>Ciliophora</taxon>
        <taxon>Intramacronucleata</taxon>
        <taxon>Oligohymenophorea</taxon>
        <taxon>Hymenostomatida</taxon>
        <taxon>Tetrahymenina</taxon>
        <taxon>Tetrahymenidae</taxon>
        <taxon>Tetrahymena</taxon>
    </lineage>
</organism>
<dbReference type="Proteomes" id="UP000009168">
    <property type="component" value="Unassembled WGS sequence"/>
</dbReference>
<dbReference type="RefSeq" id="XP_977090.1">
    <property type="nucleotide sequence ID" value="XM_971997.3"/>
</dbReference>
<dbReference type="HOGENOM" id="CLU_728616_0_0_1"/>
<accession>Q22MD0</accession>
<feature type="compositionally biased region" description="Low complexity" evidence="2">
    <location>
        <begin position="135"/>
        <end position="161"/>
    </location>
</feature>
<evidence type="ECO:0000313" key="3">
    <source>
        <dbReference type="EMBL" id="EAR86320.1"/>
    </source>
</evidence>
<evidence type="ECO:0000256" key="1">
    <source>
        <dbReference type="SAM" id="Coils"/>
    </source>
</evidence>
<sequence>MQKKEIFHIESDECEFNLSFYEKIFKSLKDQLEVHKQSSDIQFELKNNLFFLYKGIKSRLNLQKIKKDLFDQTFSVKLINKEVTSIMKKGSRTLIRFIQCVSKENENLFLRIVKYKYEKKFVVIHFFERKKNSRKSTTSANTNANNNKIAVNTNNNIPTNNNIKIETTENTQSKASSKNEETLVVQHENSQTFQIQQCNLDNQLNKQQEQVLKLQSPPSLNISLNSSIQITDSIQKKANSKEKDIFEKLIQEPLIQSSQSYNLQQQQIISIYDQPKKEALSFQNENDLQRKLLKQAEQISQLRIEKNTLANQLRMEMQKSLHFEDLYLQLRSYIVKEKFNSLKQNGFKYPYSDNDFKQYAPSDDFSIKHEENQINQIELE</sequence>
<dbReference type="GeneID" id="7844717"/>
<gene>
    <name evidence="3" type="ORF">TTHERM_00036890</name>
</gene>
<keyword evidence="1" id="KW-0175">Coiled coil</keyword>
<dbReference type="InParanoid" id="Q22MD0"/>
<reference evidence="4" key="1">
    <citation type="journal article" date="2006" name="PLoS Biol.">
        <title>Macronuclear genome sequence of the ciliate Tetrahymena thermophila, a model eukaryote.</title>
        <authorList>
            <person name="Eisen J.A."/>
            <person name="Coyne R.S."/>
            <person name="Wu M."/>
            <person name="Wu D."/>
            <person name="Thiagarajan M."/>
            <person name="Wortman J.R."/>
            <person name="Badger J.H."/>
            <person name="Ren Q."/>
            <person name="Amedeo P."/>
            <person name="Jones K.M."/>
            <person name="Tallon L.J."/>
            <person name="Delcher A.L."/>
            <person name="Salzberg S.L."/>
            <person name="Silva J.C."/>
            <person name="Haas B.J."/>
            <person name="Majoros W.H."/>
            <person name="Farzad M."/>
            <person name="Carlton J.M."/>
            <person name="Smith R.K. Jr."/>
            <person name="Garg J."/>
            <person name="Pearlman R.E."/>
            <person name="Karrer K.M."/>
            <person name="Sun L."/>
            <person name="Manning G."/>
            <person name="Elde N.C."/>
            <person name="Turkewitz A.P."/>
            <person name="Asai D.J."/>
            <person name="Wilkes D.E."/>
            <person name="Wang Y."/>
            <person name="Cai H."/>
            <person name="Collins K."/>
            <person name="Stewart B.A."/>
            <person name="Lee S.R."/>
            <person name="Wilamowska K."/>
            <person name="Weinberg Z."/>
            <person name="Ruzzo W.L."/>
            <person name="Wloga D."/>
            <person name="Gaertig J."/>
            <person name="Frankel J."/>
            <person name="Tsao C.-C."/>
            <person name="Gorovsky M.A."/>
            <person name="Keeling P.J."/>
            <person name="Waller R.F."/>
            <person name="Patron N.J."/>
            <person name="Cherry J.M."/>
            <person name="Stover N.A."/>
            <person name="Krieger C.J."/>
            <person name="del Toro C."/>
            <person name="Ryder H.F."/>
            <person name="Williamson S.C."/>
            <person name="Barbeau R.A."/>
            <person name="Hamilton E.P."/>
            <person name="Orias E."/>
        </authorList>
    </citation>
    <scope>NUCLEOTIDE SEQUENCE [LARGE SCALE GENOMIC DNA]</scope>
    <source>
        <strain evidence="4">SB210</strain>
    </source>
</reference>
<feature type="region of interest" description="Disordered" evidence="2">
    <location>
        <begin position="134"/>
        <end position="161"/>
    </location>
</feature>
<dbReference type="EMBL" id="GG662720">
    <property type="protein sequence ID" value="EAR86320.1"/>
    <property type="molecule type" value="Genomic_DNA"/>
</dbReference>